<evidence type="ECO:0000313" key="1">
    <source>
        <dbReference type="EMBL" id="CAH1634951.1"/>
    </source>
</evidence>
<evidence type="ECO:0000313" key="2">
    <source>
        <dbReference type="Proteomes" id="UP001153321"/>
    </source>
</evidence>
<protein>
    <submittedName>
        <fullName evidence="1">Uncharacterized protein</fullName>
    </submittedName>
</protein>
<organism evidence="1 2">
    <name type="scientific">Spodoptera littoralis</name>
    <name type="common">Egyptian cotton leafworm</name>
    <dbReference type="NCBI Taxonomy" id="7109"/>
    <lineage>
        <taxon>Eukaryota</taxon>
        <taxon>Metazoa</taxon>
        <taxon>Ecdysozoa</taxon>
        <taxon>Arthropoda</taxon>
        <taxon>Hexapoda</taxon>
        <taxon>Insecta</taxon>
        <taxon>Pterygota</taxon>
        <taxon>Neoptera</taxon>
        <taxon>Endopterygota</taxon>
        <taxon>Lepidoptera</taxon>
        <taxon>Glossata</taxon>
        <taxon>Ditrysia</taxon>
        <taxon>Noctuoidea</taxon>
        <taxon>Noctuidae</taxon>
        <taxon>Amphipyrinae</taxon>
        <taxon>Spodoptera</taxon>
    </lineage>
</organism>
<dbReference type="Proteomes" id="UP001153321">
    <property type="component" value="Chromosome 1"/>
</dbReference>
<dbReference type="EMBL" id="LR824532">
    <property type="protein sequence ID" value="CAH1634951.1"/>
    <property type="molecule type" value="Genomic_DNA"/>
</dbReference>
<keyword evidence="2" id="KW-1185">Reference proteome</keyword>
<accession>A0A9P0MVJ9</accession>
<sequence length="130" mass="14763">MTVHSALTHDPCLSLANITTMHALSYVLNQSSLRFDNNTYLFGARIRGTINIVIYVVTPQSTIFDVNSRGVRISAIKIGLQYYETIEIKAPSKLNAGYPNSFFKMNLTSVNREFSLLFHGVSFRWHLRGY</sequence>
<dbReference type="AlphaFoldDB" id="A0A9P0MVJ9"/>
<proteinExistence type="predicted"/>
<name>A0A9P0MVJ9_SPOLI</name>
<gene>
    <name evidence="1" type="ORF">SPLIT_LOCUS313</name>
</gene>
<reference evidence="1" key="1">
    <citation type="submission" date="2022-02" db="EMBL/GenBank/DDBJ databases">
        <authorList>
            <person name="King R."/>
        </authorList>
    </citation>
    <scope>NUCLEOTIDE SEQUENCE</scope>
</reference>